<evidence type="ECO:0000256" key="2">
    <source>
        <dbReference type="ARBA" id="ARBA00006916"/>
    </source>
</evidence>
<dbReference type="GO" id="GO:0030688">
    <property type="term" value="C:preribosome, small subunit precursor"/>
    <property type="evidence" value="ECO:0007669"/>
    <property type="project" value="TreeGrafter"/>
</dbReference>
<evidence type="ECO:0000256" key="5">
    <source>
        <dbReference type="ARBA" id="ARBA00022552"/>
    </source>
</evidence>
<feature type="signal peptide" evidence="9">
    <location>
        <begin position="1"/>
        <end position="21"/>
    </location>
</feature>
<dbReference type="InterPro" id="IPR019310">
    <property type="entry name" value="Efg1"/>
</dbReference>
<evidence type="ECO:0000256" key="7">
    <source>
        <dbReference type="ARBA" id="ARBA00023242"/>
    </source>
</evidence>
<gene>
    <name evidence="10" type="ORF">LAMO00422_LOCUS1516</name>
    <name evidence="11" type="ORF">LAMO00422_LOCUS1517</name>
</gene>
<evidence type="ECO:0000313" key="11">
    <source>
        <dbReference type="EMBL" id="CAD8431107.1"/>
    </source>
</evidence>
<dbReference type="EMBL" id="HBEM01002113">
    <property type="protein sequence ID" value="CAD8431107.1"/>
    <property type="molecule type" value="Transcribed_RNA"/>
</dbReference>
<evidence type="ECO:0000256" key="3">
    <source>
        <dbReference type="ARBA" id="ARBA00018689"/>
    </source>
</evidence>
<dbReference type="AlphaFoldDB" id="A0A6T6RZJ5"/>
<dbReference type="GO" id="GO:0000462">
    <property type="term" value="P:maturation of SSU-rRNA from tricistronic rRNA transcript (SSU-rRNA, 5.8S rRNA, LSU-rRNA)"/>
    <property type="evidence" value="ECO:0007669"/>
    <property type="project" value="TreeGrafter"/>
</dbReference>
<organism evidence="11">
    <name type="scientific">Amorphochlora amoebiformis</name>
    <dbReference type="NCBI Taxonomy" id="1561963"/>
    <lineage>
        <taxon>Eukaryota</taxon>
        <taxon>Sar</taxon>
        <taxon>Rhizaria</taxon>
        <taxon>Cercozoa</taxon>
        <taxon>Chlorarachniophyceae</taxon>
        <taxon>Amorphochlora</taxon>
    </lineage>
</organism>
<dbReference type="EMBL" id="HBEM01002112">
    <property type="protein sequence ID" value="CAD8431106.1"/>
    <property type="molecule type" value="Transcribed_RNA"/>
</dbReference>
<evidence type="ECO:0000313" key="10">
    <source>
        <dbReference type="EMBL" id="CAD8431106.1"/>
    </source>
</evidence>
<name>A0A6T6RZJ5_9EUKA</name>
<dbReference type="GO" id="GO:0005730">
    <property type="term" value="C:nucleolus"/>
    <property type="evidence" value="ECO:0007669"/>
    <property type="project" value="UniProtKB-SubCell"/>
</dbReference>
<feature type="region of interest" description="Disordered" evidence="8">
    <location>
        <begin position="26"/>
        <end position="66"/>
    </location>
</feature>
<feature type="chain" id="PRO_5035584873" description="rRNA-processing protein EFG1" evidence="9">
    <location>
        <begin position="22"/>
        <end position="218"/>
    </location>
</feature>
<dbReference type="PANTHER" id="PTHR33911">
    <property type="entry name" value="RRNA-PROCESSING PROTEIN EFG1"/>
    <property type="match status" value="1"/>
</dbReference>
<evidence type="ECO:0000256" key="1">
    <source>
        <dbReference type="ARBA" id="ARBA00004604"/>
    </source>
</evidence>
<dbReference type="Pfam" id="PF10153">
    <property type="entry name" value="Efg1"/>
    <property type="match status" value="1"/>
</dbReference>
<dbReference type="InterPro" id="IPR050786">
    <property type="entry name" value="EFG1_rRNA-proc"/>
</dbReference>
<evidence type="ECO:0000256" key="9">
    <source>
        <dbReference type="SAM" id="SignalP"/>
    </source>
</evidence>
<evidence type="ECO:0000256" key="8">
    <source>
        <dbReference type="SAM" id="MobiDB-lite"/>
    </source>
</evidence>
<evidence type="ECO:0000256" key="6">
    <source>
        <dbReference type="ARBA" id="ARBA00023054"/>
    </source>
</evidence>
<keyword evidence="7" id="KW-0539">Nucleus</keyword>
<sequence length="218" mass="25622">MAKWVMRVVVWLFLLGFPVDSSKEALKKGRKAPAVDPKKSFPSKRKHRIPPGSRLKSQSFPDKKTGKKTLKYQIRSIERLLRTKNMDSLKRCGLEKRLAELHSNLSIFNLNRTQREHDKKYTKIKLIERKKAKRMLKRAEKLPESSRNKSIAIQQARDAVEYVTCFPKTEKYISLFKNFDPTDEQYEGQQRRLEKVRKELMTKIKAKAAHPKSNRNTI</sequence>
<keyword evidence="5" id="KW-0698">rRNA processing</keyword>
<protein>
    <recommendedName>
        <fullName evidence="3">rRNA-processing protein EFG1</fullName>
    </recommendedName>
    <alternativeName>
        <fullName evidence="4">rRNA-processing protein efg1</fullName>
    </alternativeName>
</protein>
<evidence type="ECO:0000256" key="4">
    <source>
        <dbReference type="ARBA" id="ARBA00019827"/>
    </source>
</evidence>
<keyword evidence="9" id="KW-0732">Signal</keyword>
<dbReference type="PANTHER" id="PTHR33911:SF1">
    <property type="entry name" value="RRNA-PROCESSING PROTEIN EFG1"/>
    <property type="match status" value="1"/>
</dbReference>
<comment type="subcellular location">
    <subcellularLocation>
        <location evidence="1">Nucleus</location>
        <location evidence="1">Nucleolus</location>
    </subcellularLocation>
</comment>
<comment type="similarity">
    <text evidence="2">Belongs to the EFG1 family.</text>
</comment>
<keyword evidence="6" id="KW-0175">Coiled coil</keyword>
<reference evidence="11" key="1">
    <citation type="submission" date="2021-01" db="EMBL/GenBank/DDBJ databases">
        <authorList>
            <person name="Corre E."/>
            <person name="Pelletier E."/>
            <person name="Niang G."/>
            <person name="Scheremetjew M."/>
            <person name="Finn R."/>
            <person name="Kale V."/>
            <person name="Holt S."/>
            <person name="Cochrane G."/>
            <person name="Meng A."/>
            <person name="Brown T."/>
            <person name="Cohen L."/>
        </authorList>
    </citation>
    <scope>NUCLEOTIDE SEQUENCE</scope>
    <source>
        <strain evidence="11">CCMP2058</strain>
    </source>
</reference>
<accession>A0A6T6RZJ5</accession>
<proteinExistence type="inferred from homology"/>